<name>A0ABD7CFQ9_CLOBO</name>
<organism evidence="1 2">
    <name type="scientific">Clostridium botulinum</name>
    <dbReference type="NCBI Taxonomy" id="1491"/>
    <lineage>
        <taxon>Bacteria</taxon>
        <taxon>Bacillati</taxon>
        <taxon>Bacillota</taxon>
        <taxon>Clostridia</taxon>
        <taxon>Eubacteriales</taxon>
        <taxon>Clostridiaceae</taxon>
        <taxon>Clostridium</taxon>
    </lineage>
</organism>
<reference evidence="1 2" key="1">
    <citation type="journal article" date="2014" name="J. Infect. Dis.">
        <title>Molecular characterization of a novel botulinum neurotoxin type H gene.</title>
        <authorList>
            <person name="Dover N."/>
            <person name="Barash J.R."/>
            <person name="Hill K.K."/>
            <person name="Xie G."/>
            <person name="Arnon S.S."/>
        </authorList>
    </citation>
    <scope>NUCLEOTIDE SEQUENCE [LARGE SCALE GENOMIC DNA]</scope>
    <source>
        <strain evidence="1 2">IBCA10-7060</strain>
    </source>
</reference>
<dbReference type="Proteomes" id="UP000663464">
    <property type="component" value="Chromosome"/>
</dbReference>
<dbReference type="AlphaFoldDB" id="A0ABD7CFQ9"/>
<accession>A0ABD7CFQ9</accession>
<sequence>MQYEKNNIIDELKLKEIEKKLNAKLQENRINLDEYDIDKVVEMTKKRGIFK</sequence>
<evidence type="ECO:0000313" key="2">
    <source>
        <dbReference type="Proteomes" id="UP000663464"/>
    </source>
</evidence>
<dbReference type="EMBL" id="CP069280">
    <property type="protein sequence ID" value="QRI52192.1"/>
    <property type="molecule type" value="Genomic_DNA"/>
</dbReference>
<evidence type="ECO:0000313" key="1">
    <source>
        <dbReference type="EMBL" id="QRI52192.1"/>
    </source>
</evidence>
<protein>
    <submittedName>
        <fullName evidence="1">Uncharacterized protein</fullName>
    </submittedName>
</protein>
<dbReference type="RefSeq" id="WP_160279546.1">
    <property type="nucleotide sequence ID" value="NZ_CP069280.1"/>
</dbReference>
<proteinExistence type="predicted"/>
<gene>
    <name evidence="1" type="ORF">JQS73_12160</name>
</gene>